<comment type="caution">
    <text evidence="1">The sequence shown here is derived from an EMBL/GenBank/DDBJ whole genome shotgun (WGS) entry which is preliminary data.</text>
</comment>
<proteinExistence type="predicted"/>
<evidence type="ECO:0008006" key="3">
    <source>
        <dbReference type="Google" id="ProtNLM"/>
    </source>
</evidence>
<dbReference type="AlphaFoldDB" id="A0A3M2VQM6"/>
<sequence>MFINTLPLRVDTALATRAAVKAVHSRLAALIAHE</sequence>
<reference evidence="1 2" key="1">
    <citation type="submission" date="2018-08" db="EMBL/GenBank/DDBJ databases">
        <title>Recombination of ecologically and evolutionarily significant loci maintains genetic cohesion in the Pseudomonas syringae species complex.</title>
        <authorList>
            <person name="Dillon M."/>
            <person name="Thakur S."/>
            <person name="Almeida R.N.D."/>
            <person name="Weir B.S."/>
            <person name="Guttman D.S."/>
        </authorList>
    </citation>
    <scope>NUCLEOTIDE SEQUENCE [LARGE SCALE GENOMIC DNA]</scope>
    <source>
        <strain evidence="1 2">88_10</strain>
    </source>
</reference>
<accession>A0A3M2VQM6</accession>
<dbReference type="Proteomes" id="UP000282378">
    <property type="component" value="Unassembled WGS sequence"/>
</dbReference>
<protein>
    <recommendedName>
        <fullName evidence="3">Amino acid adenylation</fullName>
    </recommendedName>
</protein>
<gene>
    <name evidence="1" type="ORF">APX70_08346</name>
</gene>
<dbReference type="EMBL" id="RBNL01004005">
    <property type="protein sequence ID" value="RML40728.1"/>
    <property type="molecule type" value="Genomic_DNA"/>
</dbReference>
<name>A0A3M2VQM6_PSEYM</name>
<feature type="non-terminal residue" evidence="1">
    <location>
        <position position="34"/>
    </location>
</feature>
<evidence type="ECO:0000313" key="2">
    <source>
        <dbReference type="Proteomes" id="UP000282378"/>
    </source>
</evidence>
<evidence type="ECO:0000313" key="1">
    <source>
        <dbReference type="EMBL" id="RML40728.1"/>
    </source>
</evidence>
<organism evidence="1 2">
    <name type="scientific">Pseudomonas syringae pv. maculicola</name>
    <dbReference type="NCBI Taxonomy" id="59511"/>
    <lineage>
        <taxon>Bacteria</taxon>
        <taxon>Pseudomonadati</taxon>
        <taxon>Pseudomonadota</taxon>
        <taxon>Gammaproteobacteria</taxon>
        <taxon>Pseudomonadales</taxon>
        <taxon>Pseudomonadaceae</taxon>
        <taxon>Pseudomonas</taxon>
    </lineage>
</organism>